<accession>A0AAD7N532</accession>
<protein>
    <submittedName>
        <fullName evidence="1">Uncharacterized protein</fullName>
    </submittedName>
</protein>
<organism evidence="1 2">
    <name type="scientific">Mycena maculata</name>
    <dbReference type="NCBI Taxonomy" id="230809"/>
    <lineage>
        <taxon>Eukaryota</taxon>
        <taxon>Fungi</taxon>
        <taxon>Dikarya</taxon>
        <taxon>Basidiomycota</taxon>
        <taxon>Agaricomycotina</taxon>
        <taxon>Agaricomycetes</taxon>
        <taxon>Agaricomycetidae</taxon>
        <taxon>Agaricales</taxon>
        <taxon>Marasmiineae</taxon>
        <taxon>Mycenaceae</taxon>
        <taxon>Mycena</taxon>
    </lineage>
</organism>
<dbReference type="EMBL" id="JARJLG010000101">
    <property type="protein sequence ID" value="KAJ7745860.1"/>
    <property type="molecule type" value="Genomic_DNA"/>
</dbReference>
<evidence type="ECO:0000313" key="2">
    <source>
        <dbReference type="Proteomes" id="UP001215280"/>
    </source>
</evidence>
<keyword evidence="2" id="KW-1185">Reference proteome</keyword>
<sequence>MKRDGKDGQREELMEEMTLGVWCVRTAKETSADLRACWRKITSMTPTIQRFFTDVVYLGPGLVSLAFLARPWSSVNGVLLLHLSSRILSMIEIGLKEGRPDNFLTCQIDLHQRGLTCVDLCGDFRTAEIFNITSIVLSFIVHTPISGMIKNDGLRSILEIPITQLGLDHILSILDTVLPDRDHQYHVKTLSKL</sequence>
<reference evidence="1" key="1">
    <citation type="submission" date="2023-03" db="EMBL/GenBank/DDBJ databases">
        <title>Massive genome expansion in bonnet fungi (Mycena s.s.) driven by repeated elements and novel gene families across ecological guilds.</title>
        <authorList>
            <consortium name="Lawrence Berkeley National Laboratory"/>
            <person name="Harder C.B."/>
            <person name="Miyauchi S."/>
            <person name="Viragh M."/>
            <person name="Kuo A."/>
            <person name="Thoen E."/>
            <person name="Andreopoulos B."/>
            <person name="Lu D."/>
            <person name="Skrede I."/>
            <person name="Drula E."/>
            <person name="Henrissat B."/>
            <person name="Morin E."/>
            <person name="Kohler A."/>
            <person name="Barry K."/>
            <person name="LaButti K."/>
            <person name="Morin E."/>
            <person name="Salamov A."/>
            <person name="Lipzen A."/>
            <person name="Mereny Z."/>
            <person name="Hegedus B."/>
            <person name="Baldrian P."/>
            <person name="Stursova M."/>
            <person name="Weitz H."/>
            <person name="Taylor A."/>
            <person name="Grigoriev I.V."/>
            <person name="Nagy L.G."/>
            <person name="Martin F."/>
            <person name="Kauserud H."/>
        </authorList>
    </citation>
    <scope>NUCLEOTIDE SEQUENCE</scope>
    <source>
        <strain evidence="1">CBHHK188m</strain>
    </source>
</reference>
<dbReference type="Proteomes" id="UP001215280">
    <property type="component" value="Unassembled WGS sequence"/>
</dbReference>
<evidence type="ECO:0000313" key="1">
    <source>
        <dbReference type="EMBL" id="KAJ7745860.1"/>
    </source>
</evidence>
<proteinExistence type="predicted"/>
<dbReference type="AlphaFoldDB" id="A0AAD7N532"/>
<comment type="caution">
    <text evidence="1">The sequence shown here is derived from an EMBL/GenBank/DDBJ whole genome shotgun (WGS) entry which is preliminary data.</text>
</comment>
<gene>
    <name evidence="1" type="ORF">DFH07DRAFT_776621</name>
</gene>
<name>A0AAD7N532_9AGAR</name>